<organism evidence="2 3">
    <name type="scientific">Rotaria magnacalcarata</name>
    <dbReference type="NCBI Taxonomy" id="392030"/>
    <lineage>
        <taxon>Eukaryota</taxon>
        <taxon>Metazoa</taxon>
        <taxon>Spiralia</taxon>
        <taxon>Gnathifera</taxon>
        <taxon>Rotifera</taxon>
        <taxon>Eurotatoria</taxon>
        <taxon>Bdelloidea</taxon>
        <taxon>Philodinida</taxon>
        <taxon>Philodinidae</taxon>
        <taxon>Rotaria</taxon>
    </lineage>
</organism>
<dbReference type="InterPro" id="IPR036179">
    <property type="entry name" value="Ig-like_dom_sf"/>
</dbReference>
<dbReference type="Pfam" id="PF13927">
    <property type="entry name" value="Ig_3"/>
    <property type="match status" value="1"/>
</dbReference>
<name>A0A8S2Z1P3_9BILA</name>
<feature type="non-terminal residue" evidence="2">
    <location>
        <position position="1"/>
    </location>
</feature>
<gene>
    <name evidence="2" type="ORF">GIL414_LOCUS38832</name>
</gene>
<accession>A0A8S2Z1P3</accession>
<dbReference type="EMBL" id="CAJOBJ010103576">
    <property type="protein sequence ID" value="CAF4598940.1"/>
    <property type="molecule type" value="Genomic_DNA"/>
</dbReference>
<comment type="caution">
    <text evidence="2">The sequence shown here is derived from an EMBL/GenBank/DDBJ whole genome shotgun (WGS) entry which is preliminary data.</text>
</comment>
<dbReference type="InterPro" id="IPR013783">
    <property type="entry name" value="Ig-like_fold"/>
</dbReference>
<dbReference type="SUPFAM" id="SSF48726">
    <property type="entry name" value="Immunoglobulin"/>
    <property type="match status" value="1"/>
</dbReference>
<dbReference type="InterPro" id="IPR007110">
    <property type="entry name" value="Ig-like_dom"/>
</dbReference>
<evidence type="ECO:0000313" key="3">
    <source>
        <dbReference type="Proteomes" id="UP000681720"/>
    </source>
</evidence>
<evidence type="ECO:0000313" key="2">
    <source>
        <dbReference type="EMBL" id="CAF4598940.1"/>
    </source>
</evidence>
<dbReference type="Proteomes" id="UP000681720">
    <property type="component" value="Unassembled WGS sequence"/>
</dbReference>
<dbReference type="Gene3D" id="2.60.40.10">
    <property type="entry name" value="Immunoglobulins"/>
    <property type="match status" value="1"/>
</dbReference>
<sequence>FDYASTNRHKTQINRTYTLPCLVKGIPRPTIQWLKNGKKFYIDVN</sequence>
<evidence type="ECO:0000259" key="1">
    <source>
        <dbReference type="PROSITE" id="PS50835"/>
    </source>
</evidence>
<reference evidence="2" key="1">
    <citation type="submission" date="2021-02" db="EMBL/GenBank/DDBJ databases">
        <authorList>
            <person name="Nowell W R."/>
        </authorList>
    </citation>
    <scope>NUCLEOTIDE SEQUENCE</scope>
</reference>
<proteinExistence type="predicted"/>
<feature type="domain" description="Ig-like" evidence="1">
    <location>
        <begin position="14"/>
        <end position="45"/>
    </location>
</feature>
<dbReference type="AlphaFoldDB" id="A0A8S2Z1P3"/>
<dbReference type="PROSITE" id="PS50835">
    <property type="entry name" value="IG_LIKE"/>
    <property type="match status" value="1"/>
</dbReference>
<protein>
    <recommendedName>
        <fullName evidence="1">Ig-like domain-containing protein</fullName>
    </recommendedName>
</protein>